<evidence type="ECO:0000256" key="5">
    <source>
        <dbReference type="ARBA" id="ARBA00022786"/>
    </source>
</evidence>
<comment type="similarity">
    <text evidence="2">Belongs to the peptidase C19 family.</text>
</comment>
<dbReference type="PROSITE" id="PS50235">
    <property type="entry name" value="USP_3"/>
    <property type="match status" value="1"/>
</dbReference>
<dbReference type="GO" id="GO:0004843">
    <property type="term" value="F:cysteine-type deubiquitinase activity"/>
    <property type="evidence" value="ECO:0007669"/>
    <property type="project" value="UniProtKB-EC"/>
</dbReference>
<dbReference type="PANTHER" id="PTHR24006">
    <property type="entry name" value="UBIQUITIN CARBOXYL-TERMINAL HYDROLASE"/>
    <property type="match status" value="1"/>
</dbReference>
<dbReference type="EC" id="3.4.19.12" evidence="3"/>
<dbReference type="GO" id="GO:0005829">
    <property type="term" value="C:cytosol"/>
    <property type="evidence" value="ECO:0007669"/>
    <property type="project" value="TreeGrafter"/>
</dbReference>
<comment type="caution">
    <text evidence="9">The sequence shown here is derived from an EMBL/GenBank/DDBJ whole genome shotgun (WGS) entry which is preliminary data.</text>
</comment>
<dbReference type="PROSITE" id="PS00973">
    <property type="entry name" value="USP_2"/>
    <property type="match status" value="1"/>
</dbReference>
<organism evidence="9 10">
    <name type="scientific">Haematococcus lacustris</name>
    <name type="common">Green alga</name>
    <name type="synonym">Haematococcus pluvialis</name>
    <dbReference type="NCBI Taxonomy" id="44745"/>
    <lineage>
        <taxon>Eukaryota</taxon>
        <taxon>Viridiplantae</taxon>
        <taxon>Chlorophyta</taxon>
        <taxon>core chlorophytes</taxon>
        <taxon>Chlorophyceae</taxon>
        <taxon>CS clade</taxon>
        <taxon>Chlamydomonadales</taxon>
        <taxon>Haematococcaceae</taxon>
        <taxon>Haematococcus</taxon>
    </lineage>
</organism>
<dbReference type="InterPro" id="IPR050164">
    <property type="entry name" value="Peptidase_C19"/>
</dbReference>
<evidence type="ECO:0000259" key="8">
    <source>
        <dbReference type="PROSITE" id="PS50235"/>
    </source>
</evidence>
<dbReference type="InterPro" id="IPR018200">
    <property type="entry name" value="USP_CS"/>
</dbReference>
<accession>A0A6A0A9Z2</accession>
<dbReference type="PANTHER" id="PTHR24006:SF758">
    <property type="entry name" value="UBIQUITIN CARBOXYL-TERMINAL HYDROLASE 36"/>
    <property type="match status" value="1"/>
</dbReference>
<dbReference type="SUPFAM" id="SSF54001">
    <property type="entry name" value="Cysteine proteinases"/>
    <property type="match status" value="1"/>
</dbReference>
<reference evidence="9 10" key="1">
    <citation type="submission" date="2020-02" db="EMBL/GenBank/DDBJ databases">
        <title>Draft genome sequence of Haematococcus lacustris strain NIES-144.</title>
        <authorList>
            <person name="Morimoto D."/>
            <person name="Nakagawa S."/>
            <person name="Yoshida T."/>
            <person name="Sawayama S."/>
        </authorList>
    </citation>
    <scope>NUCLEOTIDE SEQUENCE [LARGE SCALE GENOMIC DNA]</scope>
    <source>
        <strain evidence="9 10">NIES-144</strain>
    </source>
</reference>
<evidence type="ECO:0000313" key="9">
    <source>
        <dbReference type="EMBL" id="GFH29211.1"/>
    </source>
</evidence>
<dbReference type="AlphaFoldDB" id="A0A6A0A9Z2"/>
<evidence type="ECO:0000313" key="10">
    <source>
        <dbReference type="Proteomes" id="UP000485058"/>
    </source>
</evidence>
<keyword evidence="7" id="KW-0788">Thiol protease</keyword>
<dbReference type="GO" id="GO:0006508">
    <property type="term" value="P:proteolysis"/>
    <property type="evidence" value="ECO:0007669"/>
    <property type="project" value="UniProtKB-KW"/>
</dbReference>
<keyword evidence="4" id="KW-0645">Protease</keyword>
<gene>
    <name evidence="9" type="ORF">HaLaN_27842</name>
</gene>
<dbReference type="GO" id="GO:0016579">
    <property type="term" value="P:protein deubiquitination"/>
    <property type="evidence" value="ECO:0007669"/>
    <property type="project" value="InterPro"/>
</dbReference>
<feature type="non-terminal residue" evidence="9">
    <location>
        <position position="1"/>
    </location>
</feature>
<keyword evidence="5" id="KW-0833">Ubl conjugation pathway</keyword>
<dbReference type="InterPro" id="IPR001394">
    <property type="entry name" value="Peptidase_C19_UCH"/>
</dbReference>
<proteinExistence type="inferred from homology"/>
<dbReference type="InterPro" id="IPR038765">
    <property type="entry name" value="Papain-like_cys_pep_sf"/>
</dbReference>
<comment type="catalytic activity">
    <reaction evidence="1">
        <text>Thiol-dependent hydrolysis of ester, thioester, amide, peptide and isopeptide bonds formed by the C-terminal Gly of ubiquitin (a 76-residue protein attached to proteins as an intracellular targeting signal).</text>
        <dbReference type="EC" id="3.4.19.12"/>
    </reaction>
</comment>
<dbReference type="EMBL" id="BLLF01004240">
    <property type="protein sequence ID" value="GFH29211.1"/>
    <property type="molecule type" value="Genomic_DNA"/>
</dbReference>
<evidence type="ECO:0000256" key="6">
    <source>
        <dbReference type="ARBA" id="ARBA00022801"/>
    </source>
</evidence>
<dbReference type="Pfam" id="PF00443">
    <property type="entry name" value="UCH"/>
    <property type="match status" value="1"/>
</dbReference>
<evidence type="ECO:0000256" key="3">
    <source>
        <dbReference type="ARBA" id="ARBA00012759"/>
    </source>
</evidence>
<evidence type="ECO:0000256" key="1">
    <source>
        <dbReference type="ARBA" id="ARBA00000707"/>
    </source>
</evidence>
<evidence type="ECO:0000256" key="7">
    <source>
        <dbReference type="ARBA" id="ARBA00022807"/>
    </source>
</evidence>
<feature type="non-terminal residue" evidence="9">
    <location>
        <position position="87"/>
    </location>
</feature>
<dbReference type="InterPro" id="IPR028889">
    <property type="entry name" value="USP"/>
</dbReference>
<feature type="domain" description="USP" evidence="8">
    <location>
        <begin position="1"/>
        <end position="87"/>
    </location>
</feature>
<keyword evidence="6" id="KW-0378">Hydrolase</keyword>
<dbReference type="Gene3D" id="3.90.70.10">
    <property type="entry name" value="Cysteine proteinases"/>
    <property type="match status" value="1"/>
</dbReference>
<dbReference type="GO" id="GO:0005634">
    <property type="term" value="C:nucleus"/>
    <property type="evidence" value="ECO:0007669"/>
    <property type="project" value="TreeGrafter"/>
</dbReference>
<sequence>MVLRSLPPYLCLSLQRFVYDQRKGDKVKVADRFGFPMLLDLPCLLASVAGDDGHSSMVQGPQGQAVGPYQLMAVLLHKGPSTSRGHY</sequence>
<keyword evidence="10" id="KW-1185">Reference proteome</keyword>
<protein>
    <recommendedName>
        <fullName evidence="3">ubiquitinyl hydrolase 1</fullName>
        <ecNumber evidence="3">3.4.19.12</ecNumber>
    </recommendedName>
</protein>
<dbReference type="Proteomes" id="UP000485058">
    <property type="component" value="Unassembled WGS sequence"/>
</dbReference>
<name>A0A6A0A9Z2_HAELA</name>
<evidence type="ECO:0000256" key="4">
    <source>
        <dbReference type="ARBA" id="ARBA00022670"/>
    </source>
</evidence>
<evidence type="ECO:0000256" key="2">
    <source>
        <dbReference type="ARBA" id="ARBA00009085"/>
    </source>
</evidence>